<sequence length="344" mass="38975">MGASSRLRSLQYVPKLVMDGCTVDVYPLFDDQYLQQLYSVRGRSKLSVFRLYIARLKQLFGIRKYDVIWIEYELFPYAPAFFEALLRIFRIPFFVDYDDAVFHNYDLSSNSVVRVLLGTKIDKVMSRARCVIVGNDYLKKRAEIAGARHVEIIPTVVDTQRYSVAIDEKIDRELVVGWIGSPSTQKYVVSLKGVLKEFCIEGRARLVLVGASEEVLSDLSGINASIEQWTEDSEVDLVGGFDIGIMPLKDGPWEKGKCGYKLIQYMASGKPVIASPVGVNTEIVEKNACGFLADSSEEWVHALRVLLIDAEQRKQFGLNGRRAVEQHYSLQAQAPRLIRIFKEL</sequence>
<evidence type="ECO:0000313" key="2">
    <source>
        <dbReference type="Proteomes" id="UP000434580"/>
    </source>
</evidence>
<dbReference type="CDD" id="cd03801">
    <property type="entry name" value="GT4_PimA-like"/>
    <property type="match status" value="1"/>
</dbReference>
<dbReference type="Proteomes" id="UP000434580">
    <property type="component" value="Unassembled WGS sequence"/>
</dbReference>
<gene>
    <name evidence="1" type="ORF">DPBNPPHM_00274</name>
</gene>
<organism evidence="1 2">
    <name type="scientific">BD1-7 clade bacterium</name>
    <dbReference type="NCBI Taxonomy" id="2029982"/>
    <lineage>
        <taxon>Bacteria</taxon>
        <taxon>Pseudomonadati</taxon>
        <taxon>Pseudomonadota</taxon>
        <taxon>Gammaproteobacteria</taxon>
        <taxon>Cellvibrionales</taxon>
        <taxon>Spongiibacteraceae</taxon>
        <taxon>BD1-7 clade</taxon>
    </lineage>
</organism>
<dbReference type="PANTHER" id="PTHR12526">
    <property type="entry name" value="GLYCOSYLTRANSFERASE"/>
    <property type="match status" value="1"/>
</dbReference>
<proteinExistence type="predicted"/>
<dbReference type="EMBL" id="CACSII010000001">
    <property type="protein sequence ID" value="CAA0080637.1"/>
    <property type="molecule type" value="Genomic_DNA"/>
</dbReference>
<protein>
    <recommendedName>
        <fullName evidence="3">D-inositol-3-phosphate glycosyltransferase</fullName>
    </recommendedName>
</protein>
<name>A0A5S9MUT9_9GAMM</name>
<dbReference type="Gene3D" id="3.40.50.2000">
    <property type="entry name" value="Glycogen Phosphorylase B"/>
    <property type="match status" value="2"/>
</dbReference>
<evidence type="ECO:0000313" key="1">
    <source>
        <dbReference type="EMBL" id="CAA0080637.1"/>
    </source>
</evidence>
<accession>A0A5S9MUT9</accession>
<dbReference type="Pfam" id="PF13692">
    <property type="entry name" value="Glyco_trans_1_4"/>
    <property type="match status" value="1"/>
</dbReference>
<evidence type="ECO:0008006" key="3">
    <source>
        <dbReference type="Google" id="ProtNLM"/>
    </source>
</evidence>
<dbReference type="SUPFAM" id="SSF53756">
    <property type="entry name" value="UDP-Glycosyltransferase/glycogen phosphorylase"/>
    <property type="match status" value="1"/>
</dbReference>
<dbReference type="PANTHER" id="PTHR12526:SF637">
    <property type="entry name" value="GLYCOSYLTRANSFERASE EPSF-RELATED"/>
    <property type="match status" value="1"/>
</dbReference>
<reference evidence="1 2" key="1">
    <citation type="submission" date="2019-11" db="EMBL/GenBank/DDBJ databases">
        <authorList>
            <person name="Holert J."/>
        </authorList>
    </citation>
    <scope>NUCLEOTIDE SEQUENCE [LARGE SCALE GENOMIC DNA]</scope>
    <source>
        <strain evidence="1">BC5_2</strain>
    </source>
</reference>
<dbReference type="AlphaFoldDB" id="A0A5S9MUT9"/>